<proteinExistence type="predicted"/>
<accession>A6HZB1</accession>
<evidence type="ECO:0000313" key="2">
    <source>
        <dbReference type="Proteomes" id="UP000234681"/>
    </source>
</evidence>
<sequence>MRRRDWKTMRPLQLILEICLPSI</sequence>
<dbReference type="EMBL" id="CH473953">
    <property type="protein sequence ID" value="EDM12542.1"/>
    <property type="molecule type" value="Genomic_DNA"/>
</dbReference>
<protein>
    <submittedName>
        <fullName evidence="1">RCG48630</fullName>
    </submittedName>
</protein>
<gene>
    <name evidence="1" type="ORF">rCG_48630</name>
</gene>
<reference evidence="2" key="1">
    <citation type="submission" date="2005-09" db="EMBL/GenBank/DDBJ databases">
        <authorList>
            <person name="Mural R.J."/>
            <person name="Li P.W."/>
            <person name="Adams M.D."/>
            <person name="Amanatides P.G."/>
            <person name="Baden-Tillson H."/>
            <person name="Barnstead M."/>
            <person name="Chin S.H."/>
            <person name="Dew I."/>
            <person name="Evans C.A."/>
            <person name="Ferriera S."/>
            <person name="Flanigan M."/>
            <person name="Fosler C."/>
            <person name="Glodek A."/>
            <person name="Gu Z."/>
            <person name="Holt R.A."/>
            <person name="Jennings D."/>
            <person name="Kraft C.L."/>
            <person name="Lu F."/>
            <person name="Nguyen T."/>
            <person name="Nusskern D.R."/>
            <person name="Pfannkoch C.M."/>
            <person name="Sitter C."/>
            <person name="Sutton G.G."/>
            <person name="Venter J.C."/>
            <person name="Wang Z."/>
            <person name="Woodage T."/>
            <person name="Zheng X.H."/>
            <person name="Zhong F."/>
        </authorList>
    </citation>
    <scope>NUCLEOTIDE SEQUENCE [LARGE SCALE GENOMIC DNA]</scope>
    <source>
        <strain>BN</strain>
        <strain evidence="2">Sprague-Dawley</strain>
    </source>
</reference>
<dbReference type="Proteomes" id="UP000234681">
    <property type="component" value="Chromosome 1"/>
</dbReference>
<evidence type="ECO:0000313" key="1">
    <source>
        <dbReference type="EMBL" id="EDM12542.1"/>
    </source>
</evidence>
<name>A6HZB1_RAT</name>
<organism evidence="1 2">
    <name type="scientific">Rattus norvegicus</name>
    <name type="common">Rat</name>
    <dbReference type="NCBI Taxonomy" id="10116"/>
    <lineage>
        <taxon>Eukaryota</taxon>
        <taxon>Metazoa</taxon>
        <taxon>Chordata</taxon>
        <taxon>Craniata</taxon>
        <taxon>Vertebrata</taxon>
        <taxon>Euteleostomi</taxon>
        <taxon>Mammalia</taxon>
        <taxon>Eutheria</taxon>
        <taxon>Euarchontoglires</taxon>
        <taxon>Glires</taxon>
        <taxon>Rodentia</taxon>
        <taxon>Myomorpha</taxon>
        <taxon>Muroidea</taxon>
        <taxon>Muridae</taxon>
        <taxon>Murinae</taxon>
        <taxon>Rattus</taxon>
    </lineage>
</organism>
<dbReference type="AlphaFoldDB" id="A6HZB1"/>